<dbReference type="InterPro" id="IPR006045">
    <property type="entry name" value="Cupin_1"/>
</dbReference>
<feature type="chain" id="PRO_5043800336" evidence="2">
    <location>
        <begin position="25"/>
        <end position="586"/>
    </location>
</feature>
<evidence type="ECO:0000256" key="1">
    <source>
        <dbReference type="SAM" id="MobiDB-lite"/>
    </source>
</evidence>
<dbReference type="InterPro" id="IPR050253">
    <property type="entry name" value="Seed_Storage-Functional"/>
</dbReference>
<dbReference type="PANTHER" id="PTHR31189">
    <property type="entry name" value="OS03G0336100 PROTEIN-RELATED"/>
    <property type="match status" value="1"/>
</dbReference>
<dbReference type="AlphaFoldDB" id="A0AAW2W6H6"/>
<dbReference type="EMBL" id="JACGWJ010000002">
    <property type="protein sequence ID" value="KAL0437457.1"/>
    <property type="molecule type" value="Genomic_DNA"/>
</dbReference>
<dbReference type="SUPFAM" id="SSF51182">
    <property type="entry name" value="RmlC-like cupins"/>
    <property type="match status" value="2"/>
</dbReference>
<protein>
    <submittedName>
        <fullName evidence="4">Vicilin-like antimicrobial peptides 2-2</fullName>
    </submittedName>
</protein>
<feature type="domain" description="Cupin type-1" evidence="3">
    <location>
        <begin position="203"/>
        <end position="355"/>
    </location>
</feature>
<dbReference type="InterPro" id="IPR011051">
    <property type="entry name" value="RmlC_Cupin_sf"/>
</dbReference>
<dbReference type="CDD" id="cd02245">
    <property type="entry name" value="cupin_7S_vicilin-like_C"/>
    <property type="match status" value="1"/>
</dbReference>
<name>A0AAW2W6H6_SESRA</name>
<feature type="region of interest" description="Disordered" evidence="1">
    <location>
        <begin position="168"/>
        <end position="193"/>
    </location>
</feature>
<dbReference type="Pfam" id="PF00190">
    <property type="entry name" value="Cupin_1"/>
    <property type="match status" value="1"/>
</dbReference>
<dbReference type="InterPro" id="IPR014710">
    <property type="entry name" value="RmlC-like_jellyroll"/>
</dbReference>
<sequence>MSFVGRLSLLLFALLLASAILASGSKDPELKQCKHQCKAQQQISKEQKEACVQECEEYIREKHRREHGRGGGDISEEEVWNRKSPIERLRECSKGCEQQHGQQREECLTRCQEEYQREKGRHEDDNPTDPEKAYQQCRLQCRRQGEGGGFSREHCERRCQEKYREQKGREGGRGEVYEGRESEEEEQEEQGRERIPYVFEDQHFITGFRTQHGRMRVLQKFTDRSELLRGIENYRLAILEAEPQAFVVPNHWDAEAVIFVAKGRGTISLVRQDRRESLNVKQGDILRINAGTTAYLINRDNNERLVLAKLLQPVSTPGEFELFFGAGGENPESFFRSFSDEILEAAFNTRRDRLQRIFGQQRQGVIVKASEEQVQAMSRHEEGGIWPFGGESKGTFNIYHQRPTHSNQYGQLYEVDANQYRQLRDLDLTVSLANITQGAMTAPYYNSKATKIALVVDGEGYFEMACPHMSRSRGSYQGETGGRPSYQRVTSRLRRGTVVIVPAGHPFVAVASSNQNLQVLCFEVNAKNNEKFPLAGRRNVMNQLEREAKELAFGMPAREVEEVFRSQQEEFFFKGPRQQQQGRADA</sequence>
<gene>
    <name evidence="4" type="ORF">Sradi_0453600</name>
</gene>
<organism evidence="4">
    <name type="scientific">Sesamum radiatum</name>
    <name type="common">Black benniseed</name>
    <dbReference type="NCBI Taxonomy" id="300843"/>
    <lineage>
        <taxon>Eukaryota</taxon>
        <taxon>Viridiplantae</taxon>
        <taxon>Streptophyta</taxon>
        <taxon>Embryophyta</taxon>
        <taxon>Tracheophyta</taxon>
        <taxon>Spermatophyta</taxon>
        <taxon>Magnoliopsida</taxon>
        <taxon>eudicotyledons</taxon>
        <taxon>Gunneridae</taxon>
        <taxon>Pentapetalae</taxon>
        <taxon>asterids</taxon>
        <taxon>lamiids</taxon>
        <taxon>Lamiales</taxon>
        <taxon>Pedaliaceae</taxon>
        <taxon>Sesamum</taxon>
    </lineage>
</organism>
<feature type="signal peptide" evidence="2">
    <location>
        <begin position="1"/>
        <end position="24"/>
    </location>
</feature>
<comment type="caution">
    <text evidence="4">The sequence shown here is derived from an EMBL/GenBank/DDBJ whole genome shotgun (WGS) entry which is preliminary data.</text>
</comment>
<accession>A0AAW2W6H6</accession>
<dbReference type="Gene3D" id="6.10.250.1700">
    <property type="match status" value="1"/>
</dbReference>
<dbReference type="PANTHER" id="PTHR31189:SF13">
    <property type="entry name" value="CUPINCIN"/>
    <property type="match status" value="1"/>
</dbReference>
<proteinExistence type="predicted"/>
<evidence type="ECO:0000313" key="4">
    <source>
        <dbReference type="EMBL" id="KAL0437457.1"/>
    </source>
</evidence>
<reference evidence="4" key="2">
    <citation type="journal article" date="2024" name="Plant">
        <title>Genomic evolution and insights into agronomic trait innovations of Sesamum species.</title>
        <authorList>
            <person name="Miao H."/>
            <person name="Wang L."/>
            <person name="Qu L."/>
            <person name="Liu H."/>
            <person name="Sun Y."/>
            <person name="Le M."/>
            <person name="Wang Q."/>
            <person name="Wei S."/>
            <person name="Zheng Y."/>
            <person name="Lin W."/>
            <person name="Duan Y."/>
            <person name="Cao H."/>
            <person name="Xiong S."/>
            <person name="Wang X."/>
            <person name="Wei L."/>
            <person name="Li C."/>
            <person name="Ma Q."/>
            <person name="Ju M."/>
            <person name="Zhao R."/>
            <person name="Li G."/>
            <person name="Mu C."/>
            <person name="Tian Q."/>
            <person name="Mei H."/>
            <person name="Zhang T."/>
            <person name="Gao T."/>
            <person name="Zhang H."/>
        </authorList>
    </citation>
    <scope>NUCLEOTIDE SEQUENCE</scope>
    <source>
        <tissue evidence="4">Leaf</tissue>
    </source>
</reference>
<evidence type="ECO:0000256" key="2">
    <source>
        <dbReference type="SAM" id="SignalP"/>
    </source>
</evidence>
<dbReference type="SMART" id="SM00835">
    <property type="entry name" value="Cupin_1"/>
    <property type="match status" value="2"/>
</dbReference>
<dbReference type="Gene3D" id="2.60.120.10">
    <property type="entry name" value="Jelly Rolls"/>
    <property type="match status" value="2"/>
</dbReference>
<keyword evidence="2" id="KW-0732">Signal</keyword>
<dbReference type="CDD" id="cd02244">
    <property type="entry name" value="cupin_7S_vicilin-like_N"/>
    <property type="match status" value="1"/>
</dbReference>
<evidence type="ECO:0000259" key="3">
    <source>
        <dbReference type="SMART" id="SM00835"/>
    </source>
</evidence>
<reference evidence="4" key="1">
    <citation type="submission" date="2020-06" db="EMBL/GenBank/DDBJ databases">
        <authorList>
            <person name="Li T."/>
            <person name="Hu X."/>
            <person name="Zhang T."/>
            <person name="Song X."/>
            <person name="Zhang H."/>
            <person name="Dai N."/>
            <person name="Sheng W."/>
            <person name="Hou X."/>
            <person name="Wei L."/>
        </authorList>
    </citation>
    <scope>NUCLEOTIDE SEQUENCE</scope>
    <source>
        <strain evidence="4">G02</strain>
        <tissue evidence="4">Leaf</tissue>
    </source>
</reference>
<feature type="domain" description="Cupin type-1" evidence="3">
    <location>
        <begin position="396"/>
        <end position="561"/>
    </location>
</feature>
<feature type="compositionally biased region" description="Basic and acidic residues" evidence="1">
    <location>
        <begin position="168"/>
        <end position="180"/>
    </location>
</feature>